<keyword evidence="3" id="KW-0645">Protease</keyword>
<dbReference type="GO" id="GO:0008270">
    <property type="term" value="F:zinc ion binding"/>
    <property type="evidence" value="ECO:0007669"/>
    <property type="project" value="InterPro"/>
</dbReference>
<dbReference type="InterPro" id="IPR000834">
    <property type="entry name" value="Peptidase_M14"/>
</dbReference>
<dbReference type="OrthoDB" id="9758209at2"/>
<dbReference type="EMBL" id="SODV01000002">
    <property type="protein sequence ID" value="TDW96538.1"/>
    <property type="molecule type" value="Genomic_DNA"/>
</dbReference>
<evidence type="ECO:0000256" key="6">
    <source>
        <dbReference type="ARBA" id="ARBA00023049"/>
    </source>
</evidence>
<dbReference type="InterPro" id="IPR029062">
    <property type="entry name" value="Class_I_gatase-like"/>
</dbReference>
<comment type="similarity">
    <text evidence="2 7">Belongs to the peptidase M14 family.</text>
</comment>
<dbReference type="CDD" id="cd06238">
    <property type="entry name" value="M14-like"/>
    <property type="match status" value="1"/>
</dbReference>
<evidence type="ECO:0000259" key="9">
    <source>
        <dbReference type="PROSITE" id="PS52035"/>
    </source>
</evidence>
<evidence type="ECO:0000256" key="7">
    <source>
        <dbReference type="PROSITE-ProRule" id="PRU01379"/>
    </source>
</evidence>
<dbReference type="GO" id="GO:0006508">
    <property type="term" value="P:proteolysis"/>
    <property type="evidence" value="ECO:0007669"/>
    <property type="project" value="UniProtKB-KW"/>
</dbReference>
<feature type="active site" description="Proton donor/acceptor" evidence="7">
    <location>
        <position position="326"/>
    </location>
</feature>
<sequence length="878" mass="98011">MKKFRFLLMILCAQATTLCAQTPSPEAFLGYPLGAHYTPHYRIVQYFEAVAAANPQMVKLQKYGQTNEGRPLMVAFIGNPDNIAHLEDIRRNNLRLAGVLTDEAPTESTPVLVWLSYNVHGNEPSSSEAAMQTLYALVDPTNTRARDYLKNTLVIIDPCLNPDGRDRYVHWFNGVVGDNPDPNWPAREHDEPWPGGRTNHYNFDLNRDWFWQTQLESRKRVALYNEWLPQVHVDYHEQGVDAPYYFAPAAEPYHEVITRWQRDFQVAIGKNNARYFDQNGWLFFTKQEFDLFYPSYGDTYPIYNGSIGMTYEQGGGPRGGLAVLTETGDTLTLRDRILHHFTTGISTIEMGSQHATDLIREFHTYFRRSAETGEGPYQAYVVCADSASTGRINDLRALLDRNLVRYGTASGSVRGWDYFTRAQGAPYTLHPGDLVIPARQVKATLVKVLFEPDSKISDSATYDITAWSLPYVYGLHTIALKEAPAVHLLAPLPVDTGWVAYPPLSSGAPATNDPATAARAPATTAPATAAPATAAGAAPYGYLIPWTDIHSAAAMSYLVSHHVKVRVNQRPFEEGGRTFGAGSLLILATGNASVKDDFPSLMAQVAEINDVAPVPLSTGFVDKGFDFGSSEVRPLKTPRVAVLTGDNISSTSAGEIWYLFEHELRYPLALVNASNFARIDWNAFDVFILPDGYYPWMTDKKVSDALRAWVNQGGRLVALESAATGLANNDWGFKAKKSGEDKKDEEDKTDPYAYLKDYANRDRDELRGSVPGAIYRVDLDNTHPLAFGFPSYYYTLRQDNTVYQFMEEGWNVGILKKDNYVSGFVGSKARQQMEDGLLFGVEDMGRGKIVFLADDPLFRDFWENGKLLFCNAVFMVGN</sequence>
<dbReference type="Proteomes" id="UP000294498">
    <property type="component" value="Unassembled WGS sequence"/>
</dbReference>
<keyword evidence="4" id="KW-0378">Hydrolase</keyword>
<dbReference type="SUPFAM" id="SSF53187">
    <property type="entry name" value="Zn-dependent exopeptidases"/>
    <property type="match status" value="1"/>
</dbReference>
<keyword evidence="5" id="KW-0862">Zinc</keyword>
<dbReference type="SUPFAM" id="SSF52317">
    <property type="entry name" value="Class I glutamine amidotransferase-like"/>
    <property type="match status" value="1"/>
</dbReference>
<dbReference type="Gene3D" id="3.40.630.10">
    <property type="entry name" value="Zn peptidases"/>
    <property type="match status" value="1"/>
</dbReference>
<accession>A0A4R8DGN1</accession>
<dbReference type="CDD" id="cd03143">
    <property type="entry name" value="A4_beta-galactosidase_middle_domain"/>
    <property type="match status" value="1"/>
</dbReference>
<dbReference type="GO" id="GO:0005615">
    <property type="term" value="C:extracellular space"/>
    <property type="evidence" value="ECO:0007669"/>
    <property type="project" value="TreeGrafter"/>
</dbReference>
<dbReference type="Gene3D" id="3.40.50.880">
    <property type="match status" value="1"/>
</dbReference>
<name>A0A4R8DGN1_9BACT</name>
<dbReference type="PROSITE" id="PS52035">
    <property type="entry name" value="PEPTIDASE_M14"/>
    <property type="match status" value="1"/>
</dbReference>
<feature type="chain" id="PRO_5020990801" evidence="8">
    <location>
        <begin position="21"/>
        <end position="878"/>
    </location>
</feature>
<keyword evidence="8" id="KW-0732">Signal</keyword>
<gene>
    <name evidence="10" type="ORF">EDB95_4369</name>
</gene>
<keyword evidence="10" id="KW-0121">Carboxypeptidase</keyword>
<comment type="caution">
    <text evidence="10">The sequence shown here is derived from an EMBL/GenBank/DDBJ whole genome shotgun (WGS) entry which is preliminary data.</text>
</comment>
<comment type="cofactor">
    <cofactor evidence="1">
        <name>Zn(2+)</name>
        <dbReference type="ChEBI" id="CHEBI:29105"/>
    </cofactor>
</comment>
<protein>
    <submittedName>
        <fullName evidence="10">Zinc carboxypeptidase</fullName>
    </submittedName>
</protein>
<feature type="signal peptide" evidence="8">
    <location>
        <begin position="1"/>
        <end position="20"/>
    </location>
</feature>
<evidence type="ECO:0000256" key="3">
    <source>
        <dbReference type="ARBA" id="ARBA00022670"/>
    </source>
</evidence>
<organism evidence="10 11">
    <name type="scientific">Dinghuibacter silviterrae</name>
    <dbReference type="NCBI Taxonomy" id="1539049"/>
    <lineage>
        <taxon>Bacteria</taxon>
        <taxon>Pseudomonadati</taxon>
        <taxon>Bacteroidota</taxon>
        <taxon>Chitinophagia</taxon>
        <taxon>Chitinophagales</taxon>
        <taxon>Chitinophagaceae</taxon>
        <taxon>Dinghuibacter</taxon>
    </lineage>
</organism>
<evidence type="ECO:0000256" key="4">
    <source>
        <dbReference type="ARBA" id="ARBA00022801"/>
    </source>
</evidence>
<keyword evidence="6" id="KW-0482">Metalloprotease</keyword>
<evidence type="ECO:0000313" key="10">
    <source>
        <dbReference type="EMBL" id="TDW96538.1"/>
    </source>
</evidence>
<evidence type="ECO:0000256" key="5">
    <source>
        <dbReference type="ARBA" id="ARBA00022833"/>
    </source>
</evidence>
<dbReference type="PANTHER" id="PTHR11705">
    <property type="entry name" value="PROTEASE FAMILY M14 CARBOXYPEPTIDASE A,B"/>
    <property type="match status" value="1"/>
</dbReference>
<dbReference type="RefSeq" id="WP_133997148.1">
    <property type="nucleotide sequence ID" value="NZ_SODV01000002.1"/>
</dbReference>
<feature type="domain" description="Peptidase M14" evidence="9">
    <location>
        <begin position="36"/>
        <end position="351"/>
    </location>
</feature>
<reference evidence="10 11" key="1">
    <citation type="submission" date="2019-03" db="EMBL/GenBank/DDBJ databases">
        <title>Genomic Encyclopedia of Type Strains, Phase IV (KMG-IV): sequencing the most valuable type-strain genomes for metagenomic binning, comparative biology and taxonomic classification.</title>
        <authorList>
            <person name="Goeker M."/>
        </authorList>
    </citation>
    <scope>NUCLEOTIDE SEQUENCE [LARGE SCALE GENOMIC DNA]</scope>
    <source>
        <strain evidence="10 11">DSM 100059</strain>
    </source>
</reference>
<proteinExistence type="inferred from homology"/>
<evidence type="ECO:0000256" key="1">
    <source>
        <dbReference type="ARBA" id="ARBA00001947"/>
    </source>
</evidence>
<keyword evidence="11" id="KW-1185">Reference proteome</keyword>
<dbReference type="SMART" id="SM00631">
    <property type="entry name" value="Zn_pept"/>
    <property type="match status" value="1"/>
</dbReference>
<evidence type="ECO:0000313" key="11">
    <source>
        <dbReference type="Proteomes" id="UP000294498"/>
    </source>
</evidence>
<dbReference type="GO" id="GO:0004181">
    <property type="term" value="F:metallocarboxypeptidase activity"/>
    <property type="evidence" value="ECO:0007669"/>
    <property type="project" value="InterPro"/>
</dbReference>
<dbReference type="Pfam" id="PF00246">
    <property type="entry name" value="Peptidase_M14"/>
    <property type="match status" value="1"/>
</dbReference>
<dbReference type="PANTHER" id="PTHR11705:SF143">
    <property type="entry name" value="SLL0236 PROTEIN"/>
    <property type="match status" value="1"/>
</dbReference>
<evidence type="ECO:0000256" key="2">
    <source>
        <dbReference type="ARBA" id="ARBA00005988"/>
    </source>
</evidence>
<dbReference type="AlphaFoldDB" id="A0A4R8DGN1"/>
<evidence type="ECO:0000256" key="8">
    <source>
        <dbReference type="SAM" id="SignalP"/>
    </source>
</evidence>